<keyword evidence="14" id="KW-1185">Reference proteome</keyword>
<dbReference type="InterPro" id="IPR033900">
    <property type="entry name" value="Gram_neg_porin_domain"/>
</dbReference>
<comment type="subcellular location">
    <subcellularLocation>
        <location evidence="1">Cell outer membrane</location>
        <topology evidence="1">Multi-pass membrane protein</topology>
    </subcellularLocation>
</comment>
<dbReference type="InterPro" id="IPR023614">
    <property type="entry name" value="Porin_dom_sf"/>
</dbReference>
<comment type="caution">
    <text evidence="13">The sequence shown here is derived from an EMBL/GenBank/DDBJ whole genome shotgun (WGS) entry which is preliminary data.</text>
</comment>
<reference evidence="13 14" key="1">
    <citation type="submission" date="2020-03" db="EMBL/GenBank/DDBJ databases">
        <title>Genomic Encyclopedia of Type Strains, Phase IV (KMG-IV): sequencing the most valuable type-strain genomes for metagenomic binning, comparative biology and taxonomic classification.</title>
        <authorList>
            <person name="Goeker M."/>
        </authorList>
    </citation>
    <scope>NUCLEOTIDE SEQUENCE [LARGE SCALE GENOMIC DNA]</scope>
    <source>
        <strain evidence="13 14">DSM 26613</strain>
    </source>
</reference>
<organism evidence="13 14">
    <name type="scientific">Paenalcaligenes hominis</name>
    <dbReference type="NCBI Taxonomy" id="643674"/>
    <lineage>
        <taxon>Bacteria</taxon>
        <taxon>Pseudomonadati</taxon>
        <taxon>Pseudomonadota</taxon>
        <taxon>Betaproteobacteria</taxon>
        <taxon>Burkholderiales</taxon>
        <taxon>Alcaligenaceae</taxon>
        <taxon>Paenalcaligenes</taxon>
    </lineage>
</organism>
<keyword evidence="10" id="KW-0998">Cell outer membrane</keyword>
<evidence type="ECO:0000256" key="9">
    <source>
        <dbReference type="ARBA" id="ARBA00023136"/>
    </source>
</evidence>
<keyword evidence="8" id="KW-0626">Porin</keyword>
<dbReference type="InterPro" id="IPR050298">
    <property type="entry name" value="Gram-neg_bact_OMP"/>
</dbReference>
<evidence type="ECO:0000256" key="1">
    <source>
        <dbReference type="ARBA" id="ARBA00004571"/>
    </source>
</evidence>
<dbReference type="PANTHER" id="PTHR34501">
    <property type="entry name" value="PROTEIN YDDL-RELATED"/>
    <property type="match status" value="1"/>
</dbReference>
<proteinExistence type="predicted"/>
<evidence type="ECO:0000256" key="10">
    <source>
        <dbReference type="ARBA" id="ARBA00023237"/>
    </source>
</evidence>
<name>A0ABX0WLN3_9BURK</name>
<keyword evidence="5" id="KW-0812">Transmembrane</keyword>
<feature type="signal peptide" evidence="11">
    <location>
        <begin position="1"/>
        <end position="20"/>
    </location>
</feature>
<evidence type="ECO:0000256" key="2">
    <source>
        <dbReference type="ARBA" id="ARBA00011233"/>
    </source>
</evidence>
<evidence type="ECO:0000256" key="4">
    <source>
        <dbReference type="ARBA" id="ARBA00022452"/>
    </source>
</evidence>
<comment type="subunit">
    <text evidence="2">Homotrimer.</text>
</comment>
<accession>A0ABX0WLN3</accession>
<evidence type="ECO:0000313" key="13">
    <source>
        <dbReference type="EMBL" id="NJB64152.1"/>
    </source>
</evidence>
<dbReference type="Pfam" id="PF13609">
    <property type="entry name" value="Porin_4"/>
    <property type="match status" value="1"/>
</dbReference>
<keyword evidence="3" id="KW-0813">Transport</keyword>
<feature type="chain" id="PRO_5047504747" evidence="11">
    <location>
        <begin position="21"/>
        <end position="344"/>
    </location>
</feature>
<dbReference type="Proteomes" id="UP000783934">
    <property type="component" value="Unassembled WGS sequence"/>
</dbReference>
<dbReference type="PANTHER" id="PTHR34501:SF9">
    <property type="entry name" value="MAJOR OUTER MEMBRANE PROTEIN P.IA"/>
    <property type="match status" value="1"/>
</dbReference>
<keyword evidence="4" id="KW-1134">Transmembrane beta strand</keyword>
<evidence type="ECO:0000259" key="12">
    <source>
        <dbReference type="Pfam" id="PF13609"/>
    </source>
</evidence>
<keyword evidence="6 11" id="KW-0732">Signal</keyword>
<dbReference type="Gene3D" id="2.40.160.10">
    <property type="entry name" value="Porin"/>
    <property type="match status" value="1"/>
</dbReference>
<sequence>MLLRTSVGVFLALIATTAYAHSNTVELYGVIDSGLRYDKAVNGSRNFGVASGIAGQSRFGVRGSEDIGNGYSVTFTLEGGFLTTTGTHTQGRLFGRQATLGLKGEIGELRLGRQTVFGYSWTPFIASPFGVAWSGNSVGSTFGYKSGDYGPDGRINNAVTYLTPVIGGIELGVGYSFSTEDSQQSGNSNNNRVLTTGLRYSKGPFRAALTYDQLYAKKNSNLRNSQNYQLALSYDFEIVRIFAGFNEQRKINKNPAIGYIAAGNDRDRAYSLGVSIPTGKVGTAMLSYQRATLSKNHGFAAAYRYRLSKRTHLYAMGNTFQVRNHSTLTNHSKHQLGMGIQHSF</sequence>
<evidence type="ECO:0000256" key="3">
    <source>
        <dbReference type="ARBA" id="ARBA00022448"/>
    </source>
</evidence>
<dbReference type="SUPFAM" id="SSF56935">
    <property type="entry name" value="Porins"/>
    <property type="match status" value="1"/>
</dbReference>
<gene>
    <name evidence="13" type="ORF">GGR41_000373</name>
</gene>
<evidence type="ECO:0000313" key="14">
    <source>
        <dbReference type="Proteomes" id="UP000783934"/>
    </source>
</evidence>
<keyword evidence="9" id="KW-0472">Membrane</keyword>
<dbReference type="EMBL" id="JAATIZ010000001">
    <property type="protein sequence ID" value="NJB64152.1"/>
    <property type="molecule type" value="Genomic_DNA"/>
</dbReference>
<keyword evidence="7" id="KW-0406">Ion transport</keyword>
<dbReference type="CDD" id="cd00342">
    <property type="entry name" value="gram_neg_porins"/>
    <property type="match status" value="1"/>
</dbReference>
<evidence type="ECO:0000256" key="7">
    <source>
        <dbReference type="ARBA" id="ARBA00023065"/>
    </source>
</evidence>
<feature type="domain" description="Porin" evidence="12">
    <location>
        <begin position="11"/>
        <end position="322"/>
    </location>
</feature>
<evidence type="ECO:0000256" key="11">
    <source>
        <dbReference type="SAM" id="SignalP"/>
    </source>
</evidence>
<evidence type="ECO:0000256" key="5">
    <source>
        <dbReference type="ARBA" id="ARBA00022692"/>
    </source>
</evidence>
<protein>
    <submittedName>
        <fullName evidence="13">Porin</fullName>
    </submittedName>
</protein>
<evidence type="ECO:0000256" key="8">
    <source>
        <dbReference type="ARBA" id="ARBA00023114"/>
    </source>
</evidence>
<evidence type="ECO:0000256" key="6">
    <source>
        <dbReference type="ARBA" id="ARBA00022729"/>
    </source>
</evidence>
<dbReference type="RefSeq" id="WP_167660392.1">
    <property type="nucleotide sequence ID" value="NZ_JAATIZ010000001.1"/>
</dbReference>